<evidence type="ECO:0000256" key="2">
    <source>
        <dbReference type="SAM" id="SignalP"/>
    </source>
</evidence>
<comment type="caution">
    <text evidence="3">The sequence shown here is derived from an EMBL/GenBank/DDBJ whole genome shotgun (WGS) entry which is preliminary data.</text>
</comment>
<name>A0A2M7V952_9BACT</name>
<organism evidence="3 4">
    <name type="scientific">Candidatus Magasanikbacteria bacterium CG_4_10_14_0_2_um_filter_37_12</name>
    <dbReference type="NCBI Taxonomy" id="1974637"/>
    <lineage>
        <taxon>Bacteria</taxon>
        <taxon>Candidatus Magasanikiibacteriota</taxon>
    </lineage>
</organism>
<accession>A0A2M7V952</accession>
<gene>
    <name evidence="3" type="ORF">COX81_01005</name>
</gene>
<feature type="transmembrane region" description="Helical" evidence="1">
    <location>
        <begin position="129"/>
        <end position="148"/>
    </location>
</feature>
<evidence type="ECO:0008006" key="5">
    <source>
        <dbReference type="Google" id="ProtNLM"/>
    </source>
</evidence>
<evidence type="ECO:0000313" key="3">
    <source>
        <dbReference type="EMBL" id="PIZ95366.1"/>
    </source>
</evidence>
<evidence type="ECO:0000256" key="1">
    <source>
        <dbReference type="SAM" id="Phobius"/>
    </source>
</evidence>
<dbReference type="AlphaFoldDB" id="A0A2M7V952"/>
<feature type="signal peptide" evidence="2">
    <location>
        <begin position="1"/>
        <end position="32"/>
    </location>
</feature>
<feature type="transmembrane region" description="Helical" evidence="1">
    <location>
        <begin position="87"/>
        <end position="108"/>
    </location>
</feature>
<keyword evidence="1" id="KW-0812">Transmembrane</keyword>
<proteinExistence type="predicted"/>
<sequence length="191" mass="21231">MSKIFNKKFFLFSAMLVLVFSFLFVVDAHVQAAGEDPLAKDEFFINTKVDYTHTGVNKQTEAFIGTEGANYGTPVAPQYIAFKLIQYILYLLGTAFLIYMIYGGILILTSLGVEEKIEKGKSIIKNTTIGLLIILSSYGITWAVVWLYTATGNKGYDCTIEPTQSVDHLSGATDYFDGPIDQAIKENCIYK</sequence>
<dbReference type="Proteomes" id="UP000228568">
    <property type="component" value="Unassembled WGS sequence"/>
</dbReference>
<dbReference type="EMBL" id="PFPK01000014">
    <property type="protein sequence ID" value="PIZ95366.1"/>
    <property type="molecule type" value="Genomic_DNA"/>
</dbReference>
<evidence type="ECO:0000313" key="4">
    <source>
        <dbReference type="Proteomes" id="UP000228568"/>
    </source>
</evidence>
<keyword evidence="2" id="KW-0732">Signal</keyword>
<feature type="chain" id="PRO_5014656775" description="DUF5671 domain-containing protein" evidence="2">
    <location>
        <begin position="33"/>
        <end position="191"/>
    </location>
</feature>
<keyword evidence="1" id="KW-0472">Membrane</keyword>
<keyword evidence="1" id="KW-1133">Transmembrane helix</keyword>
<protein>
    <recommendedName>
        <fullName evidence="5">DUF5671 domain-containing protein</fullName>
    </recommendedName>
</protein>
<reference evidence="4" key="1">
    <citation type="submission" date="2017-09" db="EMBL/GenBank/DDBJ databases">
        <title>Depth-based differentiation of microbial function through sediment-hosted aquifers and enrichment of novel symbionts in the deep terrestrial subsurface.</title>
        <authorList>
            <person name="Probst A.J."/>
            <person name="Ladd B."/>
            <person name="Jarett J.K."/>
            <person name="Geller-Mcgrath D.E."/>
            <person name="Sieber C.M.K."/>
            <person name="Emerson J.B."/>
            <person name="Anantharaman K."/>
            <person name="Thomas B.C."/>
            <person name="Malmstrom R."/>
            <person name="Stieglmeier M."/>
            <person name="Klingl A."/>
            <person name="Woyke T."/>
            <person name="Ryan C.M."/>
            <person name="Banfield J.F."/>
        </authorList>
    </citation>
    <scope>NUCLEOTIDE SEQUENCE [LARGE SCALE GENOMIC DNA]</scope>
</reference>